<keyword evidence="11" id="KW-1185">Reference proteome</keyword>
<reference evidence="11" key="1">
    <citation type="submission" date="2019-11" db="EMBL/GenBank/DDBJ databases">
        <title>Isolation and characterization of two novel species in the genus Thiomicrorhabdus.</title>
        <authorList>
            <person name="Mochizuki J."/>
            <person name="Kojima H."/>
            <person name="Fukui M."/>
        </authorList>
    </citation>
    <scope>NUCLEOTIDE SEQUENCE [LARGE SCALE GENOMIC DNA]</scope>
    <source>
        <strain evidence="11">AkT22</strain>
    </source>
</reference>
<evidence type="ECO:0000256" key="7">
    <source>
        <dbReference type="ARBA" id="ARBA00022840"/>
    </source>
</evidence>
<dbReference type="Gene3D" id="3.30.450.20">
    <property type="entry name" value="PAS domain"/>
    <property type="match status" value="1"/>
</dbReference>
<organism evidence="10 11">
    <name type="scientific">Thiosulfativibrio zosterae</name>
    <dbReference type="NCBI Taxonomy" id="2675053"/>
    <lineage>
        <taxon>Bacteria</taxon>
        <taxon>Pseudomonadati</taxon>
        <taxon>Pseudomonadota</taxon>
        <taxon>Gammaproteobacteria</taxon>
        <taxon>Thiotrichales</taxon>
        <taxon>Piscirickettsiaceae</taxon>
        <taxon>Thiosulfativibrio</taxon>
    </lineage>
</organism>
<evidence type="ECO:0000256" key="1">
    <source>
        <dbReference type="ARBA" id="ARBA00000085"/>
    </source>
</evidence>
<dbReference type="SUPFAM" id="SSF47384">
    <property type="entry name" value="Homodimeric domain of signal transducing histidine kinase"/>
    <property type="match status" value="1"/>
</dbReference>
<protein>
    <recommendedName>
        <fullName evidence="2">histidine kinase</fullName>
        <ecNumber evidence="2">2.7.13.3</ecNumber>
    </recommendedName>
</protein>
<dbReference type="Pfam" id="PF00512">
    <property type="entry name" value="HisKA"/>
    <property type="match status" value="1"/>
</dbReference>
<evidence type="ECO:0000259" key="9">
    <source>
        <dbReference type="PROSITE" id="PS50109"/>
    </source>
</evidence>
<evidence type="ECO:0000256" key="2">
    <source>
        <dbReference type="ARBA" id="ARBA00012438"/>
    </source>
</evidence>
<evidence type="ECO:0000256" key="3">
    <source>
        <dbReference type="ARBA" id="ARBA00022553"/>
    </source>
</evidence>
<dbReference type="PANTHER" id="PTHR43065">
    <property type="entry name" value="SENSOR HISTIDINE KINASE"/>
    <property type="match status" value="1"/>
</dbReference>
<evidence type="ECO:0000256" key="4">
    <source>
        <dbReference type="ARBA" id="ARBA00022679"/>
    </source>
</evidence>
<dbReference type="NCBIfam" id="NF008293">
    <property type="entry name" value="PRK11073.1"/>
    <property type="match status" value="1"/>
</dbReference>
<dbReference type="GO" id="GO:0005524">
    <property type="term" value="F:ATP binding"/>
    <property type="evidence" value="ECO:0007669"/>
    <property type="project" value="UniProtKB-KW"/>
</dbReference>
<gene>
    <name evidence="10" type="primary">glnL</name>
    <name evidence="10" type="ORF">THMIRHAT_14510</name>
</gene>
<evidence type="ECO:0000313" key="10">
    <source>
        <dbReference type="EMBL" id="BBP43705.1"/>
    </source>
</evidence>
<dbReference type="KEGG" id="tzo:THMIRHAT_14510"/>
<dbReference type="SMART" id="SM00387">
    <property type="entry name" value="HATPase_c"/>
    <property type="match status" value="1"/>
</dbReference>
<dbReference type="PANTHER" id="PTHR43065:SF16">
    <property type="entry name" value="SENSORY HISTIDINE KINASE_PHOSPHATASE NTRB"/>
    <property type="match status" value="1"/>
</dbReference>
<dbReference type="InterPro" id="IPR004358">
    <property type="entry name" value="Sig_transdc_His_kin-like_C"/>
</dbReference>
<dbReference type="GO" id="GO:0000155">
    <property type="term" value="F:phosphorelay sensor kinase activity"/>
    <property type="evidence" value="ECO:0007669"/>
    <property type="project" value="InterPro"/>
</dbReference>
<dbReference type="SUPFAM" id="SSF55785">
    <property type="entry name" value="PYP-like sensor domain (PAS domain)"/>
    <property type="match status" value="1"/>
</dbReference>
<evidence type="ECO:0000256" key="8">
    <source>
        <dbReference type="ARBA" id="ARBA00023012"/>
    </source>
</evidence>
<dbReference type="PRINTS" id="PR00344">
    <property type="entry name" value="BCTRLSENSOR"/>
</dbReference>
<evidence type="ECO:0000313" key="11">
    <source>
        <dbReference type="Proteomes" id="UP000501466"/>
    </source>
</evidence>
<keyword evidence="7" id="KW-0067">ATP-binding</keyword>
<dbReference type="Proteomes" id="UP000501466">
    <property type="component" value="Chromosome"/>
</dbReference>
<sequence>MNTLNPLLSEDLSANLLPEITPIHILEGLSCAVFWVNLQHEVMYLNIAAAELLQMSPSRIVGASWHNLFPGLMTDLNTCGYGRLTIHEHSIELPDGQKTRVTCTFSYYEFDSQAGWLVEILNTERHHRIVEEDERWHQYEAGNLLAKTLAHEIKNPLAGIYGATQLLQKRFPENQKAKQFLEVISNEVNRLKNLVDRMLGPGTKTEKEPQNLHEIIRYVLDVISPEKPNHIFIRLDYDPSIPEISMDFESMVQAFLNLIQNGMQAMEQHGGFLTIRTRVESKFTLGSKTYPLVAVVSIIDEGEGILPEFFDSIFYPMVTSKKEGTGLGLPVSQNIVRNHGGLIVAESEPGHTVFNVYLPFDHNRGDAAVSERSSS</sequence>
<accession>A0A6F8PNN2</accession>
<keyword evidence="3" id="KW-0597">Phosphoprotein</keyword>
<dbReference type="EC" id="2.7.13.3" evidence="2"/>
<dbReference type="RefSeq" id="WP_173291484.1">
    <property type="nucleotide sequence ID" value="NZ_AP021888.1"/>
</dbReference>
<dbReference type="SUPFAM" id="SSF55874">
    <property type="entry name" value="ATPase domain of HSP90 chaperone/DNA topoisomerase II/histidine kinase"/>
    <property type="match status" value="1"/>
</dbReference>
<dbReference type="SMART" id="SM00388">
    <property type="entry name" value="HisKA"/>
    <property type="match status" value="1"/>
</dbReference>
<dbReference type="Pfam" id="PF02518">
    <property type="entry name" value="HATPase_c"/>
    <property type="match status" value="1"/>
</dbReference>
<keyword evidence="5" id="KW-0547">Nucleotide-binding</keyword>
<dbReference type="InterPro" id="IPR013656">
    <property type="entry name" value="PAS_4"/>
</dbReference>
<proteinExistence type="predicted"/>
<dbReference type="Gene3D" id="3.30.565.10">
    <property type="entry name" value="Histidine kinase-like ATPase, C-terminal domain"/>
    <property type="match status" value="1"/>
</dbReference>
<dbReference type="InterPro" id="IPR003594">
    <property type="entry name" value="HATPase_dom"/>
</dbReference>
<dbReference type="AlphaFoldDB" id="A0A6F8PNN2"/>
<dbReference type="EMBL" id="AP021888">
    <property type="protein sequence ID" value="BBP43705.1"/>
    <property type="molecule type" value="Genomic_DNA"/>
</dbReference>
<keyword evidence="4" id="KW-0808">Transferase</keyword>
<feature type="domain" description="Histidine kinase" evidence="9">
    <location>
        <begin position="148"/>
        <end position="362"/>
    </location>
</feature>
<evidence type="ECO:0000256" key="6">
    <source>
        <dbReference type="ARBA" id="ARBA00022777"/>
    </source>
</evidence>
<keyword evidence="8" id="KW-0902">Two-component regulatory system</keyword>
<dbReference type="Gene3D" id="1.10.287.130">
    <property type="match status" value="1"/>
</dbReference>
<dbReference type="InterPro" id="IPR003661">
    <property type="entry name" value="HisK_dim/P_dom"/>
</dbReference>
<dbReference type="CDD" id="cd00082">
    <property type="entry name" value="HisKA"/>
    <property type="match status" value="1"/>
</dbReference>
<dbReference type="InterPro" id="IPR035965">
    <property type="entry name" value="PAS-like_dom_sf"/>
</dbReference>
<keyword evidence="6 10" id="KW-0418">Kinase</keyword>
<evidence type="ECO:0000256" key="5">
    <source>
        <dbReference type="ARBA" id="ARBA00022741"/>
    </source>
</evidence>
<dbReference type="PROSITE" id="PS50109">
    <property type="entry name" value="HIS_KIN"/>
    <property type="match status" value="1"/>
</dbReference>
<dbReference type="InterPro" id="IPR036097">
    <property type="entry name" value="HisK_dim/P_sf"/>
</dbReference>
<dbReference type="InterPro" id="IPR036890">
    <property type="entry name" value="HATPase_C_sf"/>
</dbReference>
<dbReference type="Pfam" id="PF08448">
    <property type="entry name" value="PAS_4"/>
    <property type="match status" value="1"/>
</dbReference>
<name>A0A6F8PNN2_9GAMM</name>
<dbReference type="InterPro" id="IPR005467">
    <property type="entry name" value="His_kinase_dom"/>
</dbReference>
<comment type="catalytic activity">
    <reaction evidence="1">
        <text>ATP + protein L-histidine = ADP + protein N-phospho-L-histidine.</text>
        <dbReference type="EC" id="2.7.13.3"/>
    </reaction>
</comment>